<keyword evidence="3" id="KW-0805">Transcription regulation</keyword>
<dbReference type="Pfam" id="PF00172">
    <property type="entry name" value="Zn_clus"/>
    <property type="match status" value="1"/>
</dbReference>
<dbReference type="InterPro" id="IPR007219">
    <property type="entry name" value="XnlR_reg_dom"/>
</dbReference>
<dbReference type="CDD" id="cd12148">
    <property type="entry name" value="fungal_TF_MHR"/>
    <property type="match status" value="1"/>
</dbReference>
<evidence type="ECO:0000313" key="8">
    <source>
        <dbReference type="EMBL" id="CZT11878.1"/>
    </source>
</evidence>
<dbReference type="SMART" id="SM00066">
    <property type="entry name" value="GAL4"/>
    <property type="match status" value="1"/>
</dbReference>
<dbReference type="InterPro" id="IPR036864">
    <property type="entry name" value="Zn2-C6_fun-type_DNA-bd_sf"/>
</dbReference>
<evidence type="ECO:0000256" key="4">
    <source>
        <dbReference type="ARBA" id="ARBA00023163"/>
    </source>
</evidence>
<comment type="subcellular location">
    <subcellularLocation>
        <location evidence="1">Nucleus</location>
    </subcellularLocation>
</comment>
<dbReference type="Gene3D" id="4.10.240.10">
    <property type="entry name" value="Zn(2)-C6 fungal-type DNA-binding domain"/>
    <property type="match status" value="1"/>
</dbReference>
<dbReference type="AlphaFoldDB" id="A0A1E1LN03"/>
<dbReference type="InterPro" id="IPR001138">
    <property type="entry name" value="Zn2Cys6_DnaBD"/>
</dbReference>
<feature type="region of interest" description="Disordered" evidence="6">
    <location>
        <begin position="661"/>
        <end position="698"/>
    </location>
</feature>
<evidence type="ECO:0000256" key="1">
    <source>
        <dbReference type="ARBA" id="ARBA00004123"/>
    </source>
</evidence>
<organism evidence="8 9">
    <name type="scientific">Rhynchosporium agropyri</name>
    <dbReference type="NCBI Taxonomy" id="914238"/>
    <lineage>
        <taxon>Eukaryota</taxon>
        <taxon>Fungi</taxon>
        <taxon>Dikarya</taxon>
        <taxon>Ascomycota</taxon>
        <taxon>Pezizomycotina</taxon>
        <taxon>Leotiomycetes</taxon>
        <taxon>Helotiales</taxon>
        <taxon>Ploettnerulaceae</taxon>
        <taxon>Rhynchosporium</taxon>
    </lineage>
</organism>
<feature type="region of interest" description="Disordered" evidence="6">
    <location>
        <begin position="336"/>
        <end position="364"/>
    </location>
</feature>
<gene>
    <name evidence="8" type="ORF">RAG0_15890</name>
</gene>
<dbReference type="InterPro" id="IPR050815">
    <property type="entry name" value="TF_fung"/>
</dbReference>
<evidence type="ECO:0000256" key="5">
    <source>
        <dbReference type="ARBA" id="ARBA00023242"/>
    </source>
</evidence>
<dbReference type="PANTHER" id="PTHR47338:SF9">
    <property type="entry name" value="ZN(II)2CYS6 TRANSCRIPTION FACTOR (EUROFUNG)"/>
    <property type="match status" value="1"/>
</dbReference>
<dbReference type="OrthoDB" id="424974at2759"/>
<dbReference type="Proteomes" id="UP000178912">
    <property type="component" value="Unassembled WGS sequence"/>
</dbReference>
<dbReference type="PROSITE" id="PS00463">
    <property type="entry name" value="ZN2_CY6_FUNGAL_1"/>
    <property type="match status" value="1"/>
</dbReference>
<feature type="domain" description="Zn(2)-C6 fungal-type" evidence="7">
    <location>
        <begin position="13"/>
        <end position="43"/>
    </location>
</feature>
<dbReference type="PANTHER" id="PTHR47338">
    <property type="entry name" value="ZN(II)2CYS6 TRANSCRIPTION FACTOR (EUROFUNG)-RELATED"/>
    <property type="match status" value="1"/>
</dbReference>
<feature type="compositionally biased region" description="Polar residues" evidence="6">
    <location>
        <begin position="98"/>
        <end position="107"/>
    </location>
</feature>
<dbReference type="GO" id="GO:0000981">
    <property type="term" value="F:DNA-binding transcription factor activity, RNA polymerase II-specific"/>
    <property type="evidence" value="ECO:0007669"/>
    <property type="project" value="InterPro"/>
</dbReference>
<feature type="compositionally biased region" description="Polar residues" evidence="6">
    <location>
        <begin position="53"/>
        <end position="71"/>
    </location>
</feature>
<keyword evidence="4" id="KW-0804">Transcription</keyword>
<evidence type="ECO:0000256" key="3">
    <source>
        <dbReference type="ARBA" id="ARBA00023015"/>
    </source>
</evidence>
<accession>A0A1E1LN03</accession>
<keyword evidence="2" id="KW-0479">Metal-binding</keyword>
<sequence>MSSERPAKRIRQACDPCRRKKSRCPGEKPVCSHCARLQQNCYYADERPENDRVSVTPSPQVAQHRPTSSVTGDGRVEDRLSFLENKLSEVLANQTSLSRSASVQVSKSPRREINHEKPSPRSSSDRNLPPWNVILGAAELYLQYCDCQPLPLFQRSSFIRTLRDRRPEILFSILAIALRFTEDTQSRNAHLKAIDGYVEAARTIISKQVFDGTVELSTIQALCLLTVVDFTGIYTSDGNRALLTGDEIAQPQLLTFTLTFPDGHTRRASIHCSLAMSLAHNASLTSEPPTTLPASQIEERRRCFWSLSLVKRLHGADFIVLDFSAEDNFPWYPSTTSKPLSPGRECTAGHQSKSARNDEQGQVQGPDKGIVAYAIQLSEVWFKITRYARRRGKPSSLPPWSSQSEYATILAHQMDFETRMPFKHRFEPAKFSQRSIEHLSANRDYWGPWLFIQFLYHTNLCLLNHPLLLSLRLRNFKCVIPEIFLQHTSELICSHASWVINFIDMLASKEFRVTDPFLGHCVAIIATIYLQESFVDDPGTRSEKQGCFEKCLTFIHGFGEQWPHLSRIATKLQTLSSTVSSTYVASEEATRQNRKLLIDLVQFFEVLEYSSSSELLPSSSPITKHQLFGPSLQSAPRVEKGSIAQTQTSVLPMPTRVEKQEFGNSTPTPGMVHGPESESESELQEAGAEYGVGSGLSPDTSMGNGVDINAGAGMAALPLVYSDDELAVLAESFFHQGQRNDYDGTGTTDWWNQL</sequence>
<dbReference type="CDD" id="cd00067">
    <property type="entry name" value="GAL4"/>
    <property type="match status" value="1"/>
</dbReference>
<dbReference type="GO" id="GO:0003677">
    <property type="term" value="F:DNA binding"/>
    <property type="evidence" value="ECO:0007669"/>
    <property type="project" value="InterPro"/>
</dbReference>
<dbReference type="SUPFAM" id="SSF57701">
    <property type="entry name" value="Zn2/Cys6 DNA-binding domain"/>
    <property type="match status" value="1"/>
</dbReference>
<dbReference type="PROSITE" id="PS50048">
    <property type="entry name" value="ZN2_CY6_FUNGAL_2"/>
    <property type="match status" value="1"/>
</dbReference>
<reference evidence="9" key="1">
    <citation type="submission" date="2016-03" db="EMBL/GenBank/DDBJ databases">
        <authorList>
            <person name="Guldener U."/>
        </authorList>
    </citation>
    <scope>NUCLEOTIDE SEQUENCE [LARGE SCALE GENOMIC DNA]</scope>
    <source>
        <strain evidence="9">04CH-RAC-A.6.1</strain>
    </source>
</reference>
<proteinExistence type="predicted"/>
<evidence type="ECO:0000256" key="6">
    <source>
        <dbReference type="SAM" id="MobiDB-lite"/>
    </source>
</evidence>
<feature type="region of interest" description="Disordered" evidence="6">
    <location>
        <begin position="50"/>
        <end position="75"/>
    </location>
</feature>
<evidence type="ECO:0000259" key="7">
    <source>
        <dbReference type="PROSITE" id="PS50048"/>
    </source>
</evidence>
<feature type="region of interest" description="Disordered" evidence="6">
    <location>
        <begin position="98"/>
        <end position="126"/>
    </location>
</feature>
<name>A0A1E1LN03_9HELO</name>
<keyword evidence="5" id="KW-0539">Nucleus</keyword>
<dbReference type="GO" id="GO:0005634">
    <property type="term" value="C:nucleus"/>
    <property type="evidence" value="ECO:0007669"/>
    <property type="project" value="UniProtKB-SubCell"/>
</dbReference>
<dbReference type="Pfam" id="PF04082">
    <property type="entry name" value="Fungal_trans"/>
    <property type="match status" value="1"/>
</dbReference>
<protein>
    <submittedName>
        <fullName evidence="8">Related to C6 transcription factor</fullName>
    </submittedName>
</protein>
<keyword evidence="9" id="KW-1185">Reference proteome</keyword>
<evidence type="ECO:0000313" key="9">
    <source>
        <dbReference type="Proteomes" id="UP000178912"/>
    </source>
</evidence>
<dbReference type="GO" id="GO:0008270">
    <property type="term" value="F:zinc ion binding"/>
    <property type="evidence" value="ECO:0007669"/>
    <property type="project" value="InterPro"/>
</dbReference>
<dbReference type="EMBL" id="FJUX01000149">
    <property type="protein sequence ID" value="CZT11878.1"/>
    <property type="molecule type" value="Genomic_DNA"/>
</dbReference>
<dbReference type="GO" id="GO:0006351">
    <property type="term" value="P:DNA-templated transcription"/>
    <property type="evidence" value="ECO:0007669"/>
    <property type="project" value="InterPro"/>
</dbReference>
<evidence type="ECO:0000256" key="2">
    <source>
        <dbReference type="ARBA" id="ARBA00022723"/>
    </source>
</evidence>
<feature type="compositionally biased region" description="Basic and acidic residues" evidence="6">
    <location>
        <begin position="109"/>
        <end position="119"/>
    </location>
</feature>